<dbReference type="PANTHER" id="PTHR14969:SF62">
    <property type="entry name" value="DECAPRENYLPHOSPHORYL-5-PHOSPHORIBOSE PHOSPHATASE RV3807C-RELATED"/>
    <property type="match status" value="1"/>
</dbReference>
<comment type="caution">
    <text evidence="9">The sequence shown here is derived from an EMBL/GenBank/DDBJ whole genome shotgun (WGS) entry which is preliminary data.</text>
</comment>
<keyword evidence="5 7" id="KW-1133">Transmembrane helix</keyword>
<reference evidence="9" key="1">
    <citation type="submission" date="2019-09" db="EMBL/GenBank/DDBJ databases">
        <title>Draft genome sequences of 48 bacterial type strains from the CCUG.</title>
        <authorList>
            <person name="Tunovic T."/>
            <person name="Pineiro-Iglesias B."/>
            <person name="Unosson C."/>
            <person name="Inganas E."/>
            <person name="Ohlen M."/>
            <person name="Cardew S."/>
            <person name="Jensie-Markopoulos S."/>
            <person name="Salva-Serra F."/>
            <person name="Jaen-Luchoro D."/>
            <person name="Karlsson R."/>
            <person name="Svensson-Stadler L."/>
            <person name="Chun J."/>
            <person name="Moore E."/>
        </authorList>
    </citation>
    <scope>NUCLEOTIDE SEQUENCE</scope>
    <source>
        <strain evidence="9">CCUG 50899</strain>
    </source>
</reference>
<evidence type="ECO:0000256" key="1">
    <source>
        <dbReference type="ARBA" id="ARBA00004651"/>
    </source>
</evidence>
<feature type="transmembrane region" description="Helical" evidence="7">
    <location>
        <begin position="115"/>
        <end position="132"/>
    </location>
</feature>
<feature type="transmembrane region" description="Helical" evidence="7">
    <location>
        <begin position="138"/>
        <end position="156"/>
    </location>
</feature>
<gene>
    <name evidence="9" type="ORF">F7Q93_10180</name>
</gene>
<dbReference type="GO" id="GO:0016787">
    <property type="term" value="F:hydrolase activity"/>
    <property type="evidence" value="ECO:0007669"/>
    <property type="project" value="UniProtKB-KW"/>
</dbReference>
<protein>
    <submittedName>
        <fullName evidence="9">Phosphatase PAP2 family protein</fullName>
    </submittedName>
</protein>
<feature type="domain" description="Phosphatidic acid phosphatase type 2/haloperoxidase" evidence="8">
    <location>
        <begin position="34"/>
        <end position="153"/>
    </location>
</feature>
<sequence>MHRSSQWFFLIAVLVLPVLYAVWRCPLPSIAPHKILYVSLTFILGSGALVQGLKILIGRARPRHLIEFGGLSDFTPAWQLAGICRNNCSFPSGESSAAAVMLSLLVFVPARRRKVAAFILVPLLVLISLNRVFMGAHFLSDVVIAWTLIVGLMLWLRPRVSRNADAIDNWVRLRGETARKRLYPIG</sequence>
<evidence type="ECO:0000313" key="9">
    <source>
        <dbReference type="EMBL" id="KAB0572063.1"/>
    </source>
</evidence>
<proteinExistence type="predicted"/>
<evidence type="ECO:0000256" key="5">
    <source>
        <dbReference type="ARBA" id="ARBA00022989"/>
    </source>
</evidence>
<dbReference type="PANTHER" id="PTHR14969">
    <property type="entry name" value="SPHINGOSINE-1-PHOSPHATE PHOSPHOHYDROLASE"/>
    <property type="match status" value="1"/>
</dbReference>
<organism evidence="9">
    <name type="scientific">Brucella pituitosa</name>
    <dbReference type="NCBI Taxonomy" id="571256"/>
    <lineage>
        <taxon>Bacteria</taxon>
        <taxon>Pseudomonadati</taxon>
        <taxon>Pseudomonadota</taxon>
        <taxon>Alphaproteobacteria</taxon>
        <taxon>Hyphomicrobiales</taxon>
        <taxon>Brucellaceae</taxon>
        <taxon>Brucella/Ochrobactrum group</taxon>
        <taxon>Brucella</taxon>
    </lineage>
</organism>
<keyword evidence="6 7" id="KW-0472">Membrane</keyword>
<evidence type="ECO:0000256" key="3">
    <source>
        <dbReference type="ARBA" id="ARBA00022692"/>
    </source>
</evidence>
<dbReference type="SUPFAM" id="SSF48317">
    <property type="entry name" value="Acid phosphatase/Vanadium-dependent haloperoxidase"/>
    <property type="match status" value="1"/>
</dbReference>
<keyword evidence="2" id="KW-1003">Cell membrane</keyword>
<dbReference type="Gene3D" id="1.20.144.10">
    <property type="entry name" value="Phosphatidic acid phosphatase type 2/haloperoxidase"/>
    <property type="match status" value="1"/>
</dbReference>
<dbReference type="SMART" id="SM00014">
    <property type="entry name" value="acidPPc"/>
    <property type="match status" value="1"/>
</dbReference>
<dbReference type="AlphaFoldDB" id="A0A643F1J2"/>
<feature type="transmembrane region" description="Helical" evidence="7">
    <location>
        <begin position="35"/>
        <end position="57"/>
    </location>
</feature>
<feature type="transmembrane region" description="Helical" evidence="7">
    <location>
        <begin position="7"/>
        <end position="23"/>
    </location>
</feature>
<evidence type="ECO:0000256" key="6">
    <source>
        <dbReference type="ARBA" id="ARBA00023136"/>
    </source>
</evidence>
<dbReference type="EMBL" id="VZPE01000003">
    <property type="protein sequence ID" value="KAB0572063.1"/>
    <property type="molecule type" value="Genomic_DNA"/>
</dbReference>
<evidence type="ECO:0000256" key="2">
    <source>
        <dbReference type="ARBA" id="ARBA00022475"/>
    </source>
</evidence>
<accession>A0A643F1J2</accession>
<evidence type="ECO:0000256" key="7">
    <source>
        <dbReference type="SAM" id="Phobius"/>
    </source>
</evidence>
<dbReference type="InterPro" id="IPR000326">
    <property type="entry name" value="PAP2/HPO"/>
</dbReference>
<comment type="subcellular location">
    <subcellularLocation>
        <location evidence="1">Cell membrane</location>
        <topology evidence="1">Multi-pass membrane protein</topology>
    </subcellularLocation>
</comment>
<name>A0A643F1J2_9HYPH</name>
<keyword evidence="3 7" id="KW-0812">Transmembrane</keyword>
<dbReference type="Pfam" id="PF01569">
    <property type="entry name" value="PAP2"/>
    <property type="match status" value="1"/>
</dbReference>
<evidence type="ECO:0000259" key="8">
    <source>
        <dbReference type="SMART" id="SM00014"/>
    </source>
</evidence>
<dbReference type="InterPro" id="IPR036938">
    <property type="entry name" value="PAP2/HPO_sf"/>
</dbReference>
<keyword evidence="4" id="KW-0378">Hydrolase</keyword>
<dbReference type="GO" id="GO:0005886">
    <property type="term" value="C:plasma membrane"/>
    <property type="evidence" value="ECO:0007669"/>
    <property type="project" value="UniProtKB-SubCell"/>
</dbReference>
<evidence type="ECO:0000256" key="4">
    <source>
        <dbReference type="ARBA" id="ARBA00022801"/>
    </source>
</evidence>